<evidence type="ECO:0000256" key="1">
    <source>
        <dbReference type="SAM" id="MobiDB-lite"/>
    </source>
</evidence>
<feature type="compositionally biased region" description="Basic and acidic residues" evidence="1">
    <location>
        <begin position="51"/>
        <end position="61"/>
    </location>
</feature>
<dbReference type="Proteomes" id="UP001054945">
    <property type="component" value="Unassembled WGS sequence"/>
</dbReference>
<protein>
    <submittedName>
        <fullName evidence="2">Uncharacterized protein</fullName>
    </submittedName>
</protein>
<feature type="region of interest" description="Disordered" evidence="1">
    <location>
        <begin position="51"/>
        <end position="74"/>
    </location>
</feature>
<dbReference type="EMBL" id="BPLR01018868">
    <property type="protein sequence ID" value="GIZ02842.1"/>
    <property type="molecule type" value="Genomic_DNA"/>
</dbReference>
<feature type="compositionally biased region" description="Polar residues" evidence="1">
    <location>
        <begin position="62"/>
        <end position="74"/>
    </location>
</feature>
<proteinExistence type="predicted"/>
<reference evidence="2 3" key="1">
    <citation type="submission" date="2021-06" db="EMBL/GenBank/DDBJ databases">
        <title>Caerostris extrusa draft genome.</title>
        <authorList>
            <person name="Kono N."/>
            <person name="Arakawa K."/>
        </authorList>
    </citation>
    <scope>NUCLEOTIDE SEQUENCE [LARGE SCALE GENOMIC DNA]</scope>
</reference>
<accession>A0AAV4Y9J9</accession>
<evidence type="ECO:0000313" key="2">
    <source>
        <dbReference type="EMBL" id="GIZ02842.1"/>
    </source>
</evidence>
<comment type="caution">
    <text evidence="2">The sequence shown here is derived from an EMBL/GenBank/DDBJ whole genome shotgun (WGS) entry which is preliminary data.</text>
</comment>
<gene>
    <name evidence="2" type="ORF">CEXT_590151</name>
</gene>
<keyword evidence="3" id="KW-1185">Reference proteome</keyword>
<organism evidence="2 3">
    <name type="scientific">Caerostris extrusa</name>
    <name type="common">Bark spider</name>
    <name type="synonym">Caerostris bankana</name>
    <dbReference type="NCBI Taxonomy" id="172846"/>
    <lineage>
        <taxon>Eukaryota</taxon>
        <taxon>Metazoa</taxon>
        <taxon>Ecdysozoa</taxon>
        <taxon>Arthropoda</taxon>
        <taxon>Chelicerata</taxon>
        <taxon>Arachnida</taxon>
        <taxon>Araneae</taxon>
        <taxon>Araneomorphae</taxon>
        <taxon>Entelegynae</taxon>
        <taxon>Araneoidea</taxon>
        <taxon>Araneidae</taxon>
        <taxon>Caerostris</taxon>
    </lineage>
</organism>
<evidence type="ECO:0000313" key="3">
    <source>
        <dbReference type="Proteomes" id="UP001054945"/>
    </source>
</evidence>
<sequence length="74" mass="8282">MSNGMFFEREGNEHILLPRMRAGHLSSHSQSPDSHRKVVLCHRVKVGEVKDLGERQKDVTGKKSQVTPEGTLST</sequence>
<name>A0AAV4Y9J9_CAEEX</name>
<dbReference type="AlphaFoldDB" id="A0AAV4Y9J9"/>